<protein>
    <recommendedName>
        <fullName evidence="4">DUF2007 domain-containing protein</fullName>
    </recommendedName>
</protein>
<dbReference type="Pfam" id="PF19661">
    <property type="entry name" value="DUF6164"/>
    <property type="match status" value="1"/>
</dbReference>
<dbReference type="AlphaFoldDB" id="A0A5R9GMU3"/>
<sequence>MAELLFRLRGVPDDEIDDIRGLLDRHDIDFYETTAGSWGISLAAIWLHDHDRLDEAKGLIDAYQQQRAIQARQAYEQLKQRGEHKRLWQGIAAHPFRFLLMLGLMAFTLYVTLSPFIHFG</sequence>
<dbReference type="Proteomes" id="UP000306585">
    <property type="component" value="Unassembled WGS sequence"/>
</dbReference>
<feature type="transmembrane region" description="Helical" evidence="1">
    <location>
        <begin position="96"/>
        <end position="117"/>
    </location>
</feature>
<proteinExistence type="predicted"/>
<evidence type="ECO:0000313" key="3">
    <source>
        <dbReference type="Proteomes" id="UP000306585"/>
    </source>
</evidence>
<organism evidence="2 3">
    <name type="scientific">Mariprofundus erugo</name>
    <dbReference type="NCBI Taxonomy" id="2528639"/>
    <lineage>
        <taxon>Bacteria</taxon>
        <taxon>Pseudomonadati</taxon>
        <taxon>Pseudomonadota</taxon>
        <taxon>Candidatius Mariprofundia</taxon>
        <taxon>Mariprofundales</taxon>
        <taxon>Mariprofundaceae</taxon>
        <taxon>Mariprofundus</taxon>
    </lineage>
</organism>
<dbReference type="InterPro" id="IPR046162">
    <property type="entry name" value="DUF6164"/>
</dbReference>
<evidence type="ECO:0008006" key="4">
    <source>
        <dbReference type="Google" id="ProtNLM"/>
    </source>
</evidence>
<dbReference type="RefSeq" id="WP_138239266.1">
    <property type="nucleotide sequence ID" value="NZ_VBRY01000006.1"/>
</dbReference>
<keyword evidence="1" id="KW-0472">Membrane</keyword>
<reference evidence="2 3" key="1">
    <citation type="journal article" date="2019" name="Appl. Environ. Microbiol.">
        <title>Environmental Evidence and Genomic Insight of Iron-oxidizing Bacteria Preference Towards More Corrosion Resistant Stainless Steel at Higher Salinities.</title>
        <authorList>
            <person name="Garrison C.E."/>
            <person name="Price K.A."/>
            <person name="Field E.K."/>
        </authorList>
    </citation>
    <scope>NUCLEOTIDE SEQUENCE [LARGE SCALE GENOMIC DNA]</scope>
    <source>
        <strain evidence="2 3">P3</strain>
    </source>
</reference>
<dbReference type="EMBL" id="VBRY01000006">
    <property type="protein sequence ID" value="TLS67350.1"/>
    <property type="molecule type" value="Genomic_DNA"/>
</dbReference>
<accession>A0A5R9GMU3</accession>
<evidence type="ECO:0000256" key="1">
    <source>
        <dbReference type="SAM" id="Phobius"/>
    </source>
</evidence>
<name>A0A5R9GMU3_9PROT</name>
<comment type="caution">
    <text evidence="2">The sequence shown here is derived from an EMBL/GenBank/DDBJ whole genome shotgun (WGS) entry which is preliminary data.</text>
</comment>
<keyword evidence="1" id="KW-1133">Transmembrane helix</keyword>
<evidence type="ECO:0000313" key="2">
    <source>
        <dbReference type="EMBL" id="TLS67350.1"/>
    </source>
</evidence>
<gene>
    <name evidence="2" type="ORF">FEF65_07955</name>
</gene>
<dbReference type="OrthoDB" id="5569385at2"/>
<keyword evidence="1" id="KW-0812">Transmembrane</keyword>
<keyword evidence="3" id="KW-1185">Reference proteome</keyword>